<name>A0A1S0UDE7_LOALO</name>
<proteinExistence type="predicted"/>
<reference evidence="1" key="1">
    <citation type="submission" date="2012-04" db="EMBL/GenBank/DDBJ databases">
        <title>The Genome Sequence of Loa loa.</title>
        <authorList>
            <consortium name="The Broad Institute Genome Sequencing Platform"/>
            <consortium name="Broad Institute Genome Sequencing Center for Infectious Disease"/>
            <person name="Nutman T.B."/>
            <person name="Fink D.L."/>
            <person name="Russ C."/>
            <person name="Young S."/>
            <person name="Zeng Q."/>
            <person name="Gargeya S."/>
            <person name="Alvarado L."/>
            <person name="Berlin A."/>
            <person name="Chapman S.B."/>
            <person name="Chen Z."/>
            <person name="Freedman E."/>
            <person name="Gellesch M."/>
            <person name="Goldberg J."/>
            <person name="Griggs A."/>
            <person name="Gujja S."/>
            <person name="Heilman E.R."/>
            <person name="Heiman D."/>
            <person name="Howarth C."/>
            <person name="Mehta T."/>
            <person name="Neiman D."/>
            <person name="Pearson M."/>
            <person name="Roberts A."/>
            <person name="Saif S."/>
            <person name="Shea T."/>
            <person name="Shenoy N."/>
            <person name="Sisk P."/>
            <person name="Stolte C."/>
            <person name="Sykes S."/>
            <person name="White J."/>
            <person name="Yandava C."/>
            <person name="Haas B."/>
            <person name="Henn M.R."/>
            <person name="Nusbaum C."/>
            <person name="Birren B."/>
        </authorList>
    </citation>
    <scope>NUCLEOTIDE SEQUENCE [LARGE SCALE GENOMIC DNA]</scope>
</reference>
<dbReference type="InParanoid" id="A0A1S0UDE7"/>
<dbReference type="KEGG" id="loa:LOAG_00400"/>
<protein>
    <submittedName>
        <fullName evidence="1">Uncharacterized protein</fullName>
    </submittedName>
</protein>
<dbReference type="CTD" id="9937768"/>
<dbReference type="RefSeq" id="XP_003135988.1">
    <property type="nucleotide sequence ID" value="XM_003135940.1"/>
</dbReference>
<evidence type="ECO:0000313" key="1">
    <source>
        <dbReference type="EMBL" id="EFO28088.1"/>
    </source>
</evidence>
<gene>
    <name evidence="1" type="ORF">LOAG_00400</name>
</gene>
<sequence>MTVEVASALLYSQSSGKPRAQTLYALKGEELFEEFGGEYAQEQITSGKL</sequence>
<dbReference type="EMBL" id="JH712110">
    <property type="protein sequence ID" value="EFO28088.1"/>
    <property type="molecule type" value="Genomic_DNA"/>
</dbReference>
<accession>A0A1S0UDE7</accession>
<organism evidence="1">
    <name type="scientific">Loa loa</name>
    <name type="common">Eye worm</name>
    <name type="synonym">Filaria loa</name>
    <dbReference type="NCBI Taxonomy" id="7209"/>
    <lineage>
        <taxon>Eukaryota</taxon>
        <taxon>Metazoa</taxon>
        <taxon>Ecdysozoa</taxon>
        <taxon>Nematoda</taxon>
        <taxon>Chromadorea</taxon>
        <taxon>Rhabditida</taxon>
        <taxon>Spirurina</taxon>
        <taxon>Spiruromorpha</taxon>
        <taxon>Filarioidea</taxon>
        <taxon>Onchocercidae</taxon>
        <taxon>Loa</taxon>
    </lineage>
</organism>
<dbReference type="AlphaFoldDB" id="A0A1S0UDE7"/>
<dbReference type="GeneID" id="9937768"/>